<organism evidence="1">
    <name type="scientific">marine sediment metagenome</name>
    <dbReference type="NCBI Taxonomy" id="412755"/>
    <lineage>
        <taxon>unclassified sequences</taxon>
        <taxon>metagenomes</taxon>
        <taxon>ecological metagenomes</taxon>
    </lineage>
</organism>
<reference evidence="1" key="1">
    <citation type="journal article" date="2014" name="Front. Microbiol.">
        <title>High frequency of phylogenetically diverse reductive dehalogenase-homologous genes in deep subseafloor sedimentary metagenomes.</title>
        <authorList>
            <person name="Kawai M."/>
            <person name="Futagami T."/>
            <person name="Toyoda A."/>
            <person name="Takaki Y."/>
            <person name="Nishi S."/>
            <person name="Hori S."/>
            <person name="Arai W."/>
            <person name="Tsubouchi T."/>
            <person name="Morono Y."/>
            <person name="Uchiyama I."/>
            <person name="Ito T."/>
            <person name="Fujiyama A."/>
            <person name="Inagaki F."/>
            <person name="Takami H."/>
        </authorList>
    </citation>
    <scope>NUCLEOTIDE SEQUENCE</scope>
    <source>
        <strain evidence="1">Expedition CK06-06</strain>
    </source>
</reference>
<dbReference type="EMBL" id="BARU01020617">
    <property type="protein sequence ID" value="GAH51032.1"/>
    <property type="molecule type" value="Genomic_DNA"/>
</dbReference>
<dbReference type="AlphaFoldDB" id="X1G1C8"/>
<comment type="caution">
    <text evidence="1">The sequence shown here is derived from an EMBL/GenBank/DDBJ whole genome shotgun (WGS) entry which is preliminary data.</text>
</comment>
<feature type="non-terminal residue" evidence="1">
    <location>
        <position position="40"/>
    </location>
</feature>
<evidence type="ECO:0000313" key="1">
    <source>
        <dbReference type="EMBL" id="GAH51032.1"/>
    </source>
</evidence>
<name>X1G1C8_9ZZZZ</name>
<sequence>MNDENTELLKEIAHKLDQLIALWKLNNREVLEKFKEELKE</sequence>
<gene>
    <name evidence="1" type="ORF">S03H2_33834</name>
</gene>
<proteinExistence type="predicted"/>
<protein>
    <submittedName>
        <fullName evidence="1">Uncharacterized protein</fullName>
    </submittedName>
</protein>
<accession>X1G1C8</accession>